<reference evidence="1" key="2">
    <citation type="journal article" date="2015" name="Data Brief">
        <title>Shoot transcriptome of the giant reed, Arundo donax.</title>
        <authorList>
            <person name="Barrero R.A."/>
            <person name="Guerrero F.D."/>
            <person name="Moolhuijzen P."/>
            <person name="Goolsby J.A."/>
            <person name="Tidwell J."/>
            <person name="Bellgard S.E."/>
            <person name="Bellgard M.I."/>
        </authorList>
    </citation>
    <scope>NUCLEOTIDE SEQUENCE</scope>
    <source>
        <tissue evidence="1">Shoot tissue taken approximately 20 cm above the soil surface</tissue>
    </source>
</reference>
<evidence type="ECO:0000313" key="1">
    <source>
        <dbReference type="EMBL" id="JAD47146.1"/>
    </source>
</evidence>
<dbReference type="AlphaFoldDB" id="A0A0A9A7V2"/>
<protein>
    <submittedName>
        <fullName evidence="1">Uncharacterized protein</fullName>
    </submittedName>
</protein>
<dbReference type="EMBL" id="GBRH01250749">
    <property type="protein sequence ID" value="JAD47146.1"/>
    <property type="molecule type" value="Transcribed_RNA"/>
</dbReference>
<organism evidence="1">
    <name type="scientific">Arundo donax</name>
    <name type="common">Giant reed</name>
    <name type="synonym">Donax arundinaceus</name>
    <dbReference type="NCBI Taxonomy" id="35708"/>
    <lineage>
        <taxon>Eukaryota</taxon>
        <taxon>Viridiplantae</taxon>
        <taxon>Streptophyta</taxon>
        <taxon>Embryophyta</taxon>
        <taxon>Tracheophyta</taxon>
        <taxon>Spermatophyta</taxon>
        <taxon>Magnoliopsida</taxon>
        <taxon>Liliopsida</taxon>
        <taxon>Poales</taxon>
        <taxon>Poaceae</taxon>
        <taxon>PACMAD clade</taxon>
        <taxon>Arundinoideae</taxon>
        <taxon>Arundineae</taxon>
        <taxon>Arundo</taxon>
    </lineage>
</organism>
<proteinExistence type="predicted"/>
<accession>A0A0A9A7V2</accession>
<reference evidence="1" key="1">
    <citation type="submission" date="2014-09" db="EMBL/GenBank/DDBJ databases">
        <authorList>
            <person name="Magalhaes I.L.F."/>
            <person name="Oliveira U."/>
            <person name="Santos F.R."/>
            <person name="Vidigal T.H.D.A."/>
            <person name="Brescovit A.D."/>
            <person name="Santos A.J."/>
        </authorList>
    </citation>
    <scope>NUCLEOTIDE SEQUENCE</scope>
    <source>
        <tissue evidence="1">Shoot tissue taken approximately 20 cm above the soil surface</tissue>
    </source>
</reference>
<name>A0A0A9A7V2_ARUDO</name>
<sequence length="34" mass="3551">MGDVSYNLVNQVPATCSFRPPPCIVPSTGGRGVM</sequence>